<accession>A0ABM7SZD3</accession>
<proteinExistence type="predicted"/>
<gene>
    <name evidence="1" type="ORF">psyc5s11_03420</name>
</gene>
<keyword evidence="2" id="KW-1185">Reference proteome</keyword>
<evidence type="ECO:0000313" key="2">
    <source>
        <dbReference type="Proteomes" id="UP000824633"/>
    </source>
</evidence>
<evidence type="ECO:0000313" key="1">
    <source>
        <dbReference type="EMBL" id="BCZ44275.1"/>
    </source>
</evidence>
<organism evidence="1 2">
    <name type="scientific">Clostridium gelidum</name>
    <dbReference type="NCBI Taxonomy" id="704125"/>
    <lineage>
        <taxon>Bacteria</taxon>
        <taxon>Bacillati</taxon>
        <taxon>Bacillota</taxon>
        <taxon>Clostridia</taxon>
        <taxon>Eubacteriales</taxon>
        <taxon>Clostridiaceae</taxon>
        <taxon>Clostridium</taxon>
    </lineage>
</organism>
<dbReference type="EMBL" id="AP024849">
    <property type="protein sequence ID" value="BCZ44275.1"/>
    <property type="molecule type" value="Genomic_DNA"/>
</dbReference>
<protein>
    <submittedName>
        <fullName evidence="1">Uncharacterized protein</fullName>
    </submittedName>
</protein>
<name>A0ABM7SZD3_9CLOT</name>
<dbReference type="Proteomes" id="UP000824633">
    <property type="component" value="Chromosome"/>
</dbReference>
<reference evidence="2" key="1">
    <citation type="submission" date="2021-07" db="EMBL/GenBank/DDBJ databases">
        <title>Complete genome sequencing of a Clostridium isolate.</title>
        <authorList>
            <person name="Ueki A."/>
            <person name="Tonouchi A."/>
        </authorList>
    </citation>
    <scope>NUCLEOTIDE SEQUENCE [LARGE SCALE GENOMIC DNA]</scope>
    <source>
        <strain evidence="2">C5S11</strain>
    </source>
</reference>
<sequence>MIFKSDCLWHALERYGDSLYWMGMVFKNLLKTIKIYINKLEKVVELSTTLFNFIA</sequence>